<dbReference type="Pfam" id="PF19092">
    <property type="entry name" value="DUF5780"/>
    <property type="match status" value="1"/>
</dbReference>
<dbReference type="InterPro" id="IPR043939">
    <property type="entry name" value="DUF5780"/>
</dbReference>
<name>A0A419SCU0_9BACL</name>
<feature type="coiled-coil region" evidence="1">
    <location>
        <begin position="27"/>
        <end position="54"/>
    </location>
</feature>
<evidence type="ECO:0000256" key="1">
    <source>
        <dbReference type="SAM" id="Coils"/>
    </source>
</evidence>
<gene>
    <name evidence="3" type="ORF">BEP19_14835</name>
</gene>
<evidence type="ECO:0000259" key="2">
    <source>
        <dbReference type="Pfam" id="PF19092"/>
    </source>
</evidence>
<comment type="caution">
    <text evidence="3">The sequence shown here is derived from an EMBL/GenBank/DDBJ whole genome shotgun (WGS) entry which is preliminary data.</text>
</comment>
<feature type="domain" description="DUF5780" evidence="2">
    <location>
        <begin position="186"/>
        <end position="277"/>
    </location>
</feature>
<dbReference type="OrthoDB" id="2517394at2"/>
<dbReference type="InterPro" id="IPR011990">
    <property type="entry name" value="TPR-like_helical_dom_sf"/>
</dbReference>
<reference evidence="3 4" key="1">
    <citation type="submission" date="2016-08" db="EMBL/GenBank/DDBJ databases">
        <title>Novel Firmicute Genomes.</title>
        <authorList>
            <person name="Poppleton D.I."/>
            <person name="Gribaldo S."/>
        </authorList>
    </citation>
    <scope>NUCLEOTIDE SEQUENCE [LARGE SCALE GENOMIC DNA]</scope>
    <source>
        <strain evidence="3 4">RAOx-1</strain>
    </source>
</reference>
<evidence type="ECO:0000313" key="4">
    <source>
        <dbReference type="Proteomes" id="UP000284219"/>
    </source>
</evidence>
<dbReference type="SUPFAM" id="SSF48452">
    <property type="entry name" value="TPR-like"/>
    <property type="match status" value="1"/>
</dbReference>
<dbReference type="EMBL" id="MCHY01000013">
    <property type="protein sequence ID" value="RKD20959.1"/>
    <property type="molecule type" value="Genomic_DNA"/>
</dbReference>
<dbReference type="Proteomes" id="UP000284219">
    <property type="component" value="Unassembled WGS sequence"/>
</dbReference>
<keyword evidence="4" id="KW-1185">Reference proteome</keyword>
<dbReference type="Gene3D" id="1.25.40.10">
    <property type="entry name" value="Tetratricopeptide repeat domain"/>
    <property type="match status" value="1"/>
</dbReference>
<accession>A0A419SCU0</accession>
<dbReference type="PROSITE" id="PS51257">
    <property type="entry name" value="PROKAR_LIPOPROTEIN"/>
    <property type="match status" value="1"/>
</dbReference>
<keyword evidence="1" id="KW-0175">Coiled coil</keyword>
<sequence length="286" mass="33107">MIQRNLLFFISAFLSVAILTSCNKKELEIVQKENIELKEEVNRLETELSDLKNSGEIRFKQAVSEKDKGNYQEAIQILDSVIEGNPDTPIQKSSEEMKNQIAGLIEEQTKQKEDEYNGVIEAASNQKSYDDSIEVLNSYLKKNPEESYKTKVDEKIKEYKGLKNKPPLELLKSWVTFNSIGNPEARIRLKNITNKSVDAFDVKILTFDNYNQPVNHYLYKENIFSGVSQDIINPGITTGDNYYWTLHGHDNTTKIKTVLVRVHFTDDSVWENPNWSQEVEKQRWSF</sequence>
<proteinExistence type="predicted"/>
<evidence type="ECO:0000313" key="3">
    <source>
        <dbReference type="EMBL" id="RKD20959.1"/>
    </source>
</evidence>
<organism evidence="3 4">
    <name type="scientific">Ammoniphilus oxalaticus</name>
    <dbReference type="NCBI Taxonomy" id="66863"/>
    <lineage>
        <taxon>Bacteria</taxon>
        <taxon>Bacillati</taxon>
        <taxon>Bacillota</taxon>
        <taxon>Bacilli</taxon>
        <taxon>Bacillales</taxon>
        <taxon>Paenibacillaceae</taxon>
        <taxon>Aneurinibacillus group</taxon>
        <taxon>Ammoniphilus</taxon>
    </lineage>
</organism>
<dbReference type="RefSeq" id="WP_120191024.1">
    <property type="nucleotide sequence ID" value="NZ_MCHY01000013.1"/>
</dbReference>
<dbReference type="AlphaFoldDB" id="A0A419SCU0"/>
<protein>
    <recommendedName>
        <fullName evidence="2">DUF5780 domain-containing protein</fullName>
    </recommendedName>
</protein>